<evidence type="ECO:0008006" key="3">
    <source>
        <dbReference type="Google" id="ProtNLM"/>
    </source>
</evidence>
<dbReference type="AlphaFoldDB" id="A0A1F5TSK9"/>
<organism evidence="1 2">
    <name type="scientific">Candidatus Falkowbacteria bacterium RIFOXYD2_FULL_34_120</name>
    <dbReference type="NCBI Taxonomy" id="1798007"/>
    <lineage>
        <taxon>Bacteria</taxon>
        <taxon>Candidatus Falkowiibacteriota</taxon>
    </lineage>
</organism>
<dbReference type="Proteomes" id="UP000177579">
    <property type="component" value="Unassembled WGS sequence"/>
</dbReference>
<proteinExistence type="predicted"/>
<sequence length="723" mass="80439">MILTLGVYQLAIYSLNITSDNKFYVEAIEIANQKMEYIRNLPYDSVGTLTGFPAGEIPEYENLHRDGNFLIHTTIIYHDDEYDGTLASGTDLILNDYKIATIEVSWNGKFGAKSVTVFSKIISATEEMDIGAGLLKLIIVDANGDPVPNANIHIENNLLSPAYSQDFISDANGALYRALEPSFEGYEVTVTKAGYGTDQTYPRTINNPNPTKPHLSIISAVKTEESFSIDLLSNLTINTVTSDLPDNWQVNSDASGKAQINSRFDFDAAGFMYVVWQDYCCSADSKIHAQKYDTDGNAQWPNSGAPVDEIVGTANNTVLPDIQVDNYGNLYLAWNDDSVGNKESYLISLNSADGSDRWGGEKKINTTWNSDKSDPRITLLEKSGAATTSIVWVDNKNTDLDLFLHFYEQNGNPASTLPVRVNTNAVGDGSAQSEPSIISDNDDNTYIFWTDERNGDKDVYAAKISKSGNFLWSPDNKKINTDPGSANQYSPDTARDSSGYFYIVWTDERNGDKDIYAQKYDTDGNPEWADDLEISHDTDSANQEEPAIAIDATDNIYVVWTDERNGDKDIYAQKYDTDGNNLWTQDLRISLSFTSSNEYNPDVTINPNNNKPFATWQSDKNGDLDIFISEFNFYSTSTPAANVPIIIRGTKKIGELPNIIYEYDREYTIGATGKLNLQLEWDVPGYTITLKTASTSYNLLLHDPTPPVEILPDTNNIINLYLE</sequence>
<dbReference type="EMBL" id="MFGO01000005">
    <property type="protein sequence ID" value="OGF41787.1"/>
    <property type="molecule type" value="Genomic_DNA"/>
</dbReference>
<evidence type="ECO:0000313" key="2">
    <source>
        <dbReference type="Proteomes" id="UP000177579"/>
    </source>
</evidence>
<accession>A0A1F5TSK9</accession>
<evidence type="ECO:0000313" key="1">
    <source>
        <dbReference type="EMBL" id="OGF41787.1"/>
    </source>
</evidence>
<dbReference type="InterPro" id="IPR008969">
    <property type="entry name" value="CarboxyPept-like_regulatory"/>
</dbReference>
<reference evidence="1 2" key="1">
    <citation type="journal article" date="2016" name="Nat. Commun.">
        <title>Thousands of microbial genomes shed light on interconnected biogeochemical processes in an aquifer system.</title>
        <authorList>
            <person name="Anantharaman K."/>
            <person name="Brown C.T."/>
            <person name="Hug L.A."/>
            <person name="Sharon I."/>
            <person name="Castelle C.J."/>
            <person name="Probst A.J."/>
            <person name="Thomas B.C."/>
            <person name="Singh A."/>
            <person name="Wilkins M.J."/>
            <person name="Karaoz U."/>
            <person name="Brodie E.L."/>
            <person name="Williams K.H."/>
            <person name="Hubbard S.S."/>
            <person name="Banfield J.F."/>
        </authorList>
    </citation>
    <scope>NUCLEOTIDE SEQUENCE [LARGE SCALE GENOMIC DNA]</scope>
</reference>
<protein>
    <recommendedName>
        <fullName evidence="3">Carboxypeptidase regulatory-like domain-containing protein</fullName>
    </recommendedName>
</protein>
<dbReference type="Gene3D" id="2.60.40.1120">
    <property type="entry name" value="Carboxypeptidase-like, regulatory domain"/>
    <property type="match status" value="1"/>
</dbReference>
<name>A0A1F5TSK9_9BACT</name>
<comment type="caution">
    <text evidence="1">The sequence shown here is derived from an EMBL/GenBank/DDBJ whole genome shotgun (WGS) entry which is preliminary data.</text>
</comment>
<dbReference type="SUPFAM" id="SSF49464">
    <property type="entry name" value="Carboxypeptidase regulatory domain-like"/>
    <property type="match status" value="1"/>
</dbReference>
<gene>
    <name evidence="1" type="ORF">A2531_05900</name>
</gene>